<gene>
    <name evidence="1" type="ORF">CLAUDI_12</name>
</gene>
<dbReference type="EMBL" id="KX349900">
    <property type="protein sequence ID" value="ANT41166.1"/>
    <property type="molecule type" value="Genomic_DNA"/>
</dbReference>
<dbReference type="KEGG" id="vg:29062570"/>
<evidence type="ECO:0000313" key="1">
    <source>
        <dbReference type="EMBL" id="ANT41166.1"/>
    </source>
</evidence>
<dbReference type="Proteomes" id="UP000204264">
    <property type="component" value="Segment"/>
</dbReference>
<proteinExistence type="predicted"/>
<dbReference type="RefSeq" id="YP_009279580.1">
    <property type="nucleotide sequence ID" value="NC_031015.1"/>
</dbReference>
<dbReference type="GeneID" id="29062570"/>
<accession>A0A1B1PAH0</accession>
<reference evidence="2" key="1">
    <citation type="submission" date="2016-05" db="EMBL/GenBank/DDBJ databases">
        <authorList>
            <person name="Carter D."/>
            <person name="Cochran E."/>
            <person name="Johnson A."/>
        </authorList>
    </citation>
    <scope>NUCLEOTIDE SEQUENCE [LARGE SCALE GENOMIC DNA]</scope>
</reference>
<protein>
    <submittedName>
        <fullName evidence="1">Uncharacterized protein</fullName>
    </submittedName>
</protein>
<organism evidence="1 2">
    <name type="scientific">Bacillus phage Claudi</name>
    <dbReference type="NCBI Taxonomy" id="1874001"/>
    <lineage>
        <taxon>Viruses</taxon>
        <taxon>Duplodnaviria</taxon>
        <taxon>Heunggongvirae</taxon>
        <taxon>Uroviricota</taxon>
        <taxon>Caudoviricetes</taxon>
        <taxon>Salasmaviridae</taxon>
        <taxon>Northropvirinae</taxon>
        <taxon>Claudivirus</taxon>
        <taxon>Claudivirus claudi</taxon>
    </lineage>
</organism>
<name>A0A1B1PAH0_9CAUD</name>
<evidence type="ECO:0000313" key="2">
    <source>
        <dbReference type="Proteomes" id="UP000204264"/>
    </source>
</evidence>
<keyword evidence="2" id="KW-1185">Reference proteome</keyword>
<sequence>MKELEEYKNKIIQEAIDSMDKKVIEELIKVKEEYDKNKEVER</sequence>